<evidence type="ECO:0000313" key="2">
    <source>
        <dbReference type="EMBL" id="KAF4634847.1"/>
    </source>
</evidence>
<feature type="transmembrane region" description="Helical" evidence="1">
    <location>
        <begin position="6"/>
        <end position="35"/>
    </location>
</feature>
<comment type="caution">
    <text evidence="2">The sequence shown here is derived from an EMBL/GenBank/DDBJ whole genome shotgun (WGS) entry which is preliminary data.</text>
</comment>
<keyword evidence="1" id="KW-0812">Transmembrane</keyword>
<evidence type="ECO:0000256" key="1">
    <source>
        <dbReference type="SAM" id="Phobius"/>
    </source>
</evidence>
<proteinExistence type="predicted"/>
<accession>A0A8H4RRR1</accession>
<dbReference type="AlphaFoldDB" id="A0A8H4RRR1"/>
<reference evidence="2 3" key="1">
    <citation type="submission" date="2020-03" db="EMBL/GenBank/DDBJ databases">
        <title>Draft Genome Sequence of Cudoniella acicularis.</title>
        <authorList>
            <person name="Buettner E."/>
            <person name="Kellner H."/>
        </authorList>
    </citation>
    <scope>NUCLEOTIDE SEQUENCE [LARGE SCALE GENOMIC DNA]</scope>
    <source>
        <strain evidence="2 3">DSM 108380</strain>
    </source>
</reference>
<evidence type="ECO:0000313" key="3">
    <source>
        <dbReference type="Proteomes" id="UP000566819"/>
    </source>
</evidence>
<dbReference type="Proteomes" id="UP000566819">
    <property type="component" value="Unassembled WGS sequence"/>
</dbReference>
<dbReference type="EMBL" id="JAAMPI010000156">
    <property type="protein sequence ID" value="KAF4634847.1"/>
    <property type="molecule type" value="Genomic_DNA"/>
</dbReference>
<gene>
    <name evidence="2" type="ORF">G7Y89_g3263</name>
</gene>
<sequence>MDYSDTFWAILALLPRFAIDVAITLVLFLVIGYIIMQQTIPLEPGETFEQHGYKKVEPRGVKRELLRQERCYNRGQECKEWFLSEIQKISPNRNGKVVDLEKGLETPKRHGRRLRVLKQVMAAIQEQED</sequence>
<keyword evidence="3" id="KW-1185">Reference proteome</keyword>
<name>A0A8H4RRR1_9HELO</name>
<protein>
    <submittedName>
        <fullName evidence="2">Uncharacterized protein</fullName>
    </submittedName>
</protein>
<keyword evidence="1" id="KW-0472">Membrane</keyword>
<organism evidence="2 3">
    <name type="scientific">Cudoniella acicularis</name>
    <dbReference type="NCBI Taxonomy" id="354080"/>
    <lineage>
        <taxon>Eukaryota</taxon>
        <taxon>Fungi</taxon>
        <taxon>Dikarya</taxon>
        <taxon>Ascomycota</taxon>
        <taxon>Pezizomycotina</taxon>
        <taxon>Leotiomycetes</taxon>
        <taxon>Helotiales</taxon>
        <taxon>Tricladiaceae</taxon>
        <taxon>Cudoniella</taxon>
    </lineage>
</organism>
<keyword evidence="1" id="KW-1133">Transmembrane helix</keyword>